<evidence type="ECO:0000313" key="2">
    <source>
        <dbReference type="Proteomes" id="UP000567885"/>
    </source>
</evidence>
<protein>
    <recommendedName>
        <fullName evidence="3">F-box domain-containing protein</fullName>
    </recommendedName>
</protein>
<comment type="caution">
    <text evidence="1">The sequence shown here is derived from an EMBL/GenBank/DDBJ whole genome shotgun (WGS) entry which is preliminary data.</text>
</comment>
<evidence type="ECO:0008006" key="3">
    <source>
        <dbReference type="Google" id="ProtNLM"/>
    </source>
</evidence>
<dbReference type="EMBL" id="JAAGWQ010000001">
    <property type="protein sequence ID" value="KAF5681223.1"/>
    <property type="molecule type" value="Genomic_DNA"/>
</dbReference>
<accession>A0A8H5U592</accession>
<keyword evidence="2" id="KW-1185">Reference proteome</keyword>
<dbReference type="InterPro" id="IPR036047">
    <property type="entry name" value="F-box-like_dom_sf"/>
</dbReference>
<proteinExistence type="predicted"/>
<sequence length="410" mass="46733">MGYSEVYCHICGVSFNISRGRTDKEPRTAAWGDECAFTSGYSWEQCPENGGCFFVQRDPNGNDSTLATEELTKLILPKVNPEDPEESYEYASGDWDDTPDDWEHIASPECEQDKAYNGHHISAQAMRGCKTLQCLVRKPKDWRPAPDDEAFEAHEQFFLSGLSDHMPSRDMSSPIVYPERHGVSSPNAENCIWEPEDAEDYAMPFHPTCLEIFKRASLHRYGVVDIECLTQWWELEAAYEDFYAFPRHEDVNKASEQWWNHLRGGEYLVANPCFVPGLESLLSSTKSSRDSGHKQSKITLSSVVSDTKHPDVFLRLPAEIRLLLLLELSYKDIANLRLASRTFLDLPQSLFYHLTMRDTPWLYEAWSSLPISFWATTTEKEAREIGITELRNRSSISEPRIVAPADANAS</sequence>
<dbReference type="OrthoDB" id="40579at2759"/>
<name>A0A8H5U592_FUSHE</name>
<reference evidence="1 2" key="1">
    <citation type="submission" date="2020-05" db="EMBL/GenBank/DDBJ databases">
        <title>Identification and distribution of gene clusters putatively required for synthesis of sphingolipid metabolism inhibitors in phylogenetically diverse species of the filamentous fungus Fusarium.</title>
        <authorList>
            <person name="Kim H.-S."/>
            <person name="Busman M."/>
            <person name="Brown D.W."/>
            <person name="Divon H."/>
            <person name="Uhlig S."/>
            <person name="Proctor R.H."/>
        </authorList>
    </citation>
    <scope>NUCLEOTIDE SEQUENCE [LARGE SCALE GENOMIC DNA]</scope>
    <source>
        <strain evidence="1 2">NRRL 20693</strain>
    </source>
</reference>
<dbReference type="SUPFAM" id="SSF81383">
    <property type="entry name" value="F-box domain"/>
    <property type="match status" value="1"/>
</dbReference>
<dbReference type="AlphaFoldDB" id="A0A8H5U592"/>
<gene>
    <name evidence="1" type="ORF">FHETE_12</name>
</gene>
<evidence type="ECO:0000313" key="1">
    <source>
        <dbReference type="EMBL" id="KAF5681223.1"/>
    </source>
</evidence>
<organism evidence="1 2">
    <name type="scientific">Fusarium heterosporum</name>
    <dbReference type="NCBI Taxonomy" id="42747"/>
    <lineage>
        <taxon>Eukaryota</taxon>
        <taxon>Fungi</taxon>
        <taxon>Dikarya</taxon>
        <taxon>Ascomycota</taxon>
        <taxon>Pezizomycotina</taxon>
        <taxon>Sordariomycetes</taxon>
        <taxon>Hypocreomycetidae</taxon>
        <taxon>Hypocreales</taxon>
        <taxon>Nectriaceae</taxon>
        <taxon>Fusarium</taxon>
        <taxon>Fusarium heterosporum species complex</taxon>
    </lineage>
</organism>
<dbReference type="Proteomes" id="UP000567885">
    <property type="component" value="Unassembled WGS sequence"/>
</dbReference>